<dbReference type="InterPro" id="IPR018060">
    <property type="entry name" value="HTH_AraC"/>
</dbReference>
<evidence type="ECO:0000256" key="2">
    <source>
        <dbReference type="ARBA" id="ARBA00023125"/>
    </source>
</evidence>
<dbReference type="PROSITE" id="PS00041">
    <property type="entry name" value="HTH_ARAC_FAMILY_1"/>
    <property type="match status" value="1"/>
</dbReference>
<keyword evidence="1" id="KW-0805">Transcription regulation</keyword>
<sequence length="245" mass="27135">MNDKLLLELYNPTGGIADYVQAIWFANAQFSGESWLPCDGAKGVIFLISGQLNLAGRALQPPYFMQTISTQSEKVSFTAGTVFCGIRFKPAGLAHLQKVNHSLVAPATLTGIAQALAQHANLDSFIDLLSAHLNAPKIHHQAIEHTQKLIHKIINLTPLNTAYDHSPKGKRQLERYVKNTCGITAKHLARIYRVRQAKQLIKDHPQLSLAQLALECGFADQSHLNNEFNAILQITPAKYKKLIQQ</sequence>
<evidence type="ECO:0000259" key="4">
    <source>
        <dbReference type="PROSITE" id="PS01124"/>
    </source>
</evidence>
<dbReference type="RefSeq" id="WP_304180767.1">
    <property type="nucleotide sequence ID" value="NZ_DRGM01000070.1"/>
</dbReference>
<evidence type="ECO:0000313" key="5">
    <source>
        <dbReference type="EMBL" id="HEA16057.1"/>
    </source>
</evidence>
<dbReference type="PROSITE" id="PS01124">
    <property type="entry name" value="HTH_ARAC_FAMILY_2"/>
    <property type="match status" value="1"/>
</dbReference>
<evidence type="ECO:0000256" key="3">
    <source>
        <dbReference type="ARBA" id="ARBA00023163"/>
    </source>
</evidence>
<dbReference type="Gene3D" id="1.10.10.60">
    <property type="entry name" value="Homeodomain-like"/>
    <property type="match status" value="1"/>
</dbReference>
<evidence type="ECO:0000256" key="1">
    <source>
        <dbReference type="ARBA" id="ARBA00023015"/>
    </source>
</evidence>
<dbReference type="InterPro" id="IPR009057">
    <property type="entry name" value="Homeodomain-like_sf"/>
</dbReference>
<comment type="caution">
    <text evidence="5">The sequence shown here is derived from an EMBL/GenBank/DDBJ whole genome shotgun (WGS) entry which is preliminary data.</text>
</comment>
<dbReference type="SUPFAM" id="SSF46689">
    <property type="entry name" value="Homeodomain-like"/>
    <property type="match status" value="1"/>
</dbReference>
<keyword evidence="3" id="KW-0804">Transcription</keyword>
<dbReference type="Pfam" id="PF12833">
    <property type="entry name" value="HTH_18"/>
    <property type="match status" value="1"/>
</dbReference>
<protein>
    <submittedName>
        <fullName evidence="5">AraC family transcriptional regulator</fullName>
    </submittedName>
</protein>
<dbReference type="InterPro" id="IPR050204">
    <property type="entry name" value="AraC_XylS_family_regulators"/>
</dbReference>
<keyword evidence="2" id="KW-0238">DNA-binding</keyword>
<dbReference type="SMART" id="SM00342">
    <property type="entry name" value="HTH_ARAC"/>
    <property type="match status" value="1"/>
</dbReference>
<feature type="domain" description="HTH araC/xylS-type" evidence="4">
    <location>
        <begin position="170"/>
        <end position="242"/>
    </location>
</feature>
<dbReference type="GO" id="GO:0003700">
    <property type="term" value="F:DNA-binding transcription factor activity"/>
    <property type="evidence" value="ECO:0007669"/>
    <property type="project" value="InterPro"/>
</dbReference>
<gene>
    <name evidence="5" type="ORF">ENH88_06365</name>
</gene>
<accession>A0A7V1GEA2</accession>
<organism evidence="5">
    <name type="scientific">Pseudoalteromonas prydzensis</name>
    <dbReference type="NCBI Taxonomy" id="182141"/>
    <lineage>
        <taxon>Bacteria</taxon>
        <taxon>Pseudomonadati</taxon>
        <taxon>Pseudomonadota</taxon>
        <taxon>Gammaproteobacteria</taxon>
        <taxon>Alteromonadales</taxon>
        <taxon>Pseudoalteromonadaceae</taxon>
        <taxon>Pseudoalteromonas</taxon>
    </lineage>
</organism>
<dbReference type="EMBL" id="DRGM01000070">
    <property type="protein sequence ID" value="HEA16057.1"/>
    <property type="molecule type" value="Genomic_DNA"/>
</dbReference>
<dbReference type="GO" id="GO:0043565">
    <property type="term" value="F:sequence-specific DNA binding"/>
    <property type="evidence" value="ECO:0007669"/>
    <property type="project" value="InterPro"/>
</dbReference>
<dbReference type="AlphaFoldDB" id="A0A7V1GEA2"/>
<reference evidence="5" key="1">
    <citation type="journal article" date="2020" name="mSystems">
        <title>Genome- and Community-Level Interaction Insights into Carbon Utilization and Element Cycling Functions of Hydrothermarchaeota in Hydrothermal Sediment.</title>
        <authorList>
            <person name="Zhou Z."/>
            <person name="Liu Y."/>
            <person name="Xu W."/>
            <person name="Pan J."/>
            <person name="Luo Z.H."/>
            <person name="Li M."/>
        </authorList>
    </citation>
    <scope>NUCLEOTIDE SEQUENCE [LARGE SCALE GENOMIC DNA]</scope>
    <source>
        <strain evidence="5">HyVt-346</strain>
    </source>
</reference>
<dbReference type="InterPro" id="IPR018062">
    <property type="entry name" value="HTH_AraC-typ_CS"/>
</dbReference>
<proteinExistence type="predicted"/>
<name>A0A7V1GEA2_9GAMM</name>
<dbReference type="PANTHER" id="PTHR46796">
    <property type="entry name" value="HTH-TYPE TRANSCRIPTIONAL ACTIVATOR RHAS-RELATED"/>
    <property type="match status" value="1"/>
</dbReference>
<dbReference type="Proteomes" id="UP000886188">
    <property type="component" value="Unassembled WGS sequence"/>
</dbReference>